<evidence type="ECO:0008006" key="4">
    <source>
        <dbReference type="Google" id="ProtNLM"/>
    </source>
</evidence>
<feature type="transmembrane region" description="Helical" evidence="1">
    <location>
        <begin position="116"/>
        <end position="136"/>
    </location>
</feature>
<dbReference type="AlphaFoldDB" id="A0A1H0JRH2"/>
<keyword evidence="3" id="KW-1185">Reference proteome</keyword>
<name>A0A1H0JRH2_9HYPH</name>
<reference evidence="3" key="1">
    <citation type="submission" date="2016-10" db="EMBL/GenBank/DDBJ databases">
        <authorList>
            <person name="Varghese N."/>
            <person name="Submissions S."/>
        </authorList>
    </citation>
    <scope>NUCLEOTIDE SEQUENCE [LARGE SCALE GENOMIC DNA]</scope>
    <source>
        <strain evidence="3">BL47</strain>
    </source>
</reference>
<accession>A0A1H0JRH2</accession>
<dbReference type="OrthoDB" id="7992128at2"/>
<sequence length="243" mass="25543">MPRILLVAQDKGGAGKTLLVRGLAECLPSASLVEIESDHRLVELDDRLAFFPVRAARQEVERSGGQAARAEFDAPLNAIAAANGPTIVDIGANAAASFLPLIRAASARYARREITFALLVAVTSASGALASAPVLIELARPFAAALFAVANEVENPLDLKALKGTFGKDVGLSRLAKLSLDQRANELLEKGGLRFIGQDLAAAEPALSERYGFSEAGRILEDLTGFRAGVMEAVAPAARWLEG</sequence>
<dbReference type="RefSeq" id="WP_091721892.1">
    <property type="nucleotide sequence ID" value="NZ_FNHS01000023.1"/>
</dbReference>
<evidence type="ECO:0000313" key="3">
    <source>
        <dbReference type="Proteomes" id="UP000198704"/>
    </source>
</evidence>
<protein>
    <recommendedName>
        <fullName evidence="4">Chromosome partitioning protein</fullName>
    </recommendedName>
</protein>
<gene>
    <name evidence="2" type="ORF">SAMN05216360_12355</name>
</gene>
<dbReference type="EMBL" id="FNHS01000023">
    <property type="protein sequence ID" value="SDO46011.1"/>
    <property type="molecule type" value="Genomic_DNA"/>
</dbReference>
<keyword evidence="1" id="KW-1133">Transmembrane helix</keyword>
<proteinExistence type="predicted"/>
<dbReference type="STRING" id="582672.SAMN05216360_12355"/>
<evidence type="ECO:0000313" key="2">
    <source>
        <dbReference type="EMBL" id="SDO46011.1"/>
    </source>
</evidence>
<dbReference type="Proteomes" id="UP000198704">
    <property type="component" value="Unassembled WGS sequence"/>
</dbReference>
<keyword evidence="1" id="KW-0812">Transmembrane</keyword>
<evidence type="ECO:0000256" key="1">
    <source>
        <dbReference type="SAM" id="Phobius"/>
    </source>
</evidence>
<organism evidence="2 3">
    <name type="scientific">Methylobacterium phyllostachyos</name>
    <dbReference type="NCBI Taxonomy" id="582672"/>
    <lineage>
        <taxon>Bacteria</taxon>
        <taxon>Pseudomonadati</taxon>
        <taxon>Pseudomonadota</taxon>
        <taxon>Alphaproteobacteria</taxon>
        <taxon>Hyphomicrobiales</taxon>
        <taxon>Methylobacteriaceae</taxon>
        <taxon>Methylobacterium</taxon>
    </lineage>
</organism>
<keyword evidence="1" id="KW-0472">Membrane</keyword>